<dbReference type="STRING" id="1122155.SAMN02745158_01062"/>
<evidence type="ECO:0000313" key="1">
    <source>
        <dbReference type="EMBL" id="SHE62388.1"/>
    </source>
</evidence>
<dbReference type="Proteomes" id="UP000184245">
    <property type="component" value="Unassembled WGS sequence"/>
</dbReference>
<evidence type="ECO:0000313" key="2">
    <source>
        <dbReference type="Proteomes" id="UP000184245"/>
    </source>
</evidence>
<proteinExistence type="predicted"/>
<keyword evidence="2" id="KW-1185">Reference proteome</keyword>
<dbReference type="AlphaFoldDB" id="A0A1M4V0G3"/>
<protein>
    <submittedName>
        <fullName evidence="1">Uncharacterized protein</fullName>
    </submittedName>
</protein>
<organism evidence="1 2">
    <name type="scientific">Lactonifactor longoviformis DSM 17459</name>
    <dbReference type="NCBI Taxonomy" id="1122155"/>
    <lineage>
        <taxon>Bacteria</taxon>
        <taxon>Bacillati</taxon>
        <taxon>Bacillota</taxon>
        <taxon>Clostridia</taxon>
        <taxon>Eubacteriales</taxon>
        <taxon>Clostridiaceae</taxon>
        <taxon>Lactonifactor</taxon>
    </lineage>
</organism>
<dbReference type="EMBL" id="FQVI01000003">
    <property type="protein sequence ID" value="SHE62388.1"/>
    <property type="molecule type" value="Genomic_DNA"/>
</dbReference>
<sequence>MQREHYSVDACADGKEALDFAEVTAYDILKYRVLREKAIAG</sequence>
<dbReference type="RefSeq" id="WP_278320845.1">
    <property type="nucleotide sequence ID" value="NZ_FQVI01000003.1"/>
</dbReference>
<accession>A0A1M4V0G3</accession>
<reference evidence="1 2" key="1">
    <citation type="submission" date="2016-11" db="EMBL/GenBank/DDBJ databases">
        <authorList>
            <person name="Jaros S."/>
            <person name="Januszkiewicz K."/>
            <person name="Wedrychowicz H."/>
        </authorList>
    </citation>
    <scope>NUCLEOTIDE SEQUENCE [LARGE SCALE GENOMIC DNA]</scope>
    <source>
        <strain evidence="1 2">DSM 17459</strain>
    </source>
</reference>
<gene>
    <name evidence="1" type="ORF">SAMN02745158_01062</name>
</gene>
<name>A0A1M4V0G3_9CLOT</name>